<evidence type="ECO:0000259" key="12">
    <source>
        <dbReference type="PROSITE" id="PS51856"/>
    </source>
</evidence>
<evidence type="ECO:0000256" key="5">
    <source>
        <dbReference type="ARBA" id="ARBA00022840"/>
    </source>
</evidence>
<dbReference type="Gene3D" id="3.40.50.300">
    <property type="entry name" value="P-loop containing nucleotide triphosphate hydrolases"/>
    <property type="match status" value="1"/>
</dbReference>
<dbReference type="InterPro" id="IPR041703">
    <property type="entry name" value="Rho_factor_ATP-bd"/>
</dbReference>
<keyword evidence="1 9" id="KW-0806">Transcription termination</keyword>
<comment type="function">
    <text evidence="9">Facilitates transcription termination by a mechanism that involves Rho binding to the nascent RNA, activation of Rho's RNA-dependent ATPase activity, and release of the mRNA from the DNA template.</text>
</comment>
<evidence type="ECO:0000256" key="2">
    <source>
        <dbReference type="ARBA" id="ARBA00022741"/>
    </source>
</evidence>
<dbReference type="SMART" id="SM00357">
    <property type="entry name" value="CSP"/>
    <property type="match status" value="1"/>
</dbReference>
<evidence type="ECO:0000256" key="3">
    <source>
        <dbReference type="ARBA" id="ARBA00022801"/>
    </source>
</evidence>
<dbReference type="AlphaFoldDB" id="A0A7V3ZSI4"/>
<comment type="caution">
    <text evidence="9">Lacks conserved residue(s) required for the propagation of feature annotation.</text>
</comment>
<dbReference type="SUPFAM" id="SSF50249">
    <property type="entry name" value="Nucleic acid-binding proteins"/>
    <property type="match status" value="1"/>
</dbReference>
<dbReference type="CDD" id="cd04459">
    <property type="entry name" value="Rho_CSD"/>
    <property type="match status" value="1"/>
</dbReference>
<evidence type="ECO:0000256" key="6">
    <source>
        <dbReference type="ARBA" id="ARBA00022884"/>
    </source>
</evidence>
<dbReference type="InterPro" id="IPR011112">
    <property type="entry name" value="Rho-like_N"/>
</dbReference>
<reference evidence="13" key="1">
    <citation type="journal article" date="2020" name="mSystems">
        <title>Genome- and Community-Level Interaction Insights into Carbon Utilization and Element Cycling Functions of Hydrothermarchaeota in Hydrothermal Sediment.</title>
        <authorList>
            <person name="Zhou Z."/>
            <person name="Liu Y."/>
            <person name="Xu W."/>
            <person name="Pan J."/>
            <person name="Luo Z.H."/>
            <person name="Li M."/>
        </authorList>
    </citation>
    <scope>NUCLEOTIDE SEQUENCE [LARGE SCALE GENOMIC DNA]</scope>
    <source>
        <strain evidence="13">SpSt-695</strain>
    </source>
</reference>
<keyword evidence="3 9" id="KW-0378">Hydrolase</keyword>
<dbReference type="SUPFAM" id="SSF68912">
    <property type="entry name" value="Rho N-terminal domain-like"/>
    <property type="match status" value="1"/>
</dbReference>
<dbReference type="Pfam" id="PF07497">
    <property type="entry name" value="Rho_RNA_bind"/>
    <property type="match status" value="1"/>
</dbReference>
<keyword evidence="2 9" id="KW-0547">Nucleotide-binding</keyword>
<dbReference type="GO" id="GO:0016787">
    <property type="term" value="F:hydrolase activity"/>
    <property type="evidence" value="ECO:0007669"/>
    <property type="project" value="UniProtKB-KW"/>
</dbReference>
<dbReference type="SUPFAM" id="SSF52540">
    <property type="entry name" value="P-loop containing nucleoside triphosphate hydrolases"/>
    <property type="match status" value="1"/>
</dbReference>
<dbReference type="InterPro" id="IPR011129">
    <property type="entry name" value="CSD"/>
</dbReference>
<keyword evidence="6 9" id="KW-0694">RNA-binding</keyword>
<keyword evidence="4 9" id="KW-0347">Helicase</keyword>
<dbReference type="NCBIfam" id="NF006886">
    <property type="entry name" value="PRK09376.1"/>
    <property type="match status" value="1"/>
</dbReference>
<evidence type="ECO:0000313" key="13">
    <source>
        <dbReference type="EMBL" id="HGK53586.1"/>
    </source>
</evidence>
<protein>
    <recommendedName>
        <fullName evidence="9 10">Transcription termination factor Rho</fullName>
        <ecNumber evidence="9 10">3.6.4.-</ecNumber>
    </recommendedName>
    <alternativeName>
        <fullName evidence="9">ATP-dependent helicase Rho</fullName>
    </alternativeName>
</protein>
<evidence type="ECO:0000256" key="11">
    <source>
        <dbReference type="PROSITE-ProRule" id="PRU01203"/>
    </source>
</evidence>
<dbReference type="InterPro" id="IPR000194">
    <property type="entry name" value="ATPase_F1/V1/A1_a/bsu_nucl-bd"/>
</dbReference>
<dbReference type="GO" id="GO:0008186">
    <property type="term" value="F:ATP-dependent activity, acting on RNA"/>
    <property type="evidence" value="ECO:0007669"/>
    <property type="project" value="UniProtKB-UniRule"/>
</dbReference>
<accession>A0A7V3ZSI4</accession>
<dbReference type="InterPro" id="IPR036269">
    <property type="entry name" value="Rho_N_sf"/>
</dbReference>
<dbReference type="PROSITE" id="PS51856">
    <property type="entry name" value="RHO_RNA_BD"/>
    <property type="match status" value="1"/>
</dbReference>
<feature type="binding site" evidence="9">
    <location>
        <begin position="168"/>
        <end position="173"/>
    </location>
    <ligand>
        <name>ATP</name>
        <dbReference type="ChEBI" id="CHEBI:30616"/>
    </ligand>
</feature>
<feature type="binding site" evidence="9">
    <location>
        <position position="211"/>
    </location>
    <ligand>
        <name>ATP</name>
        <dbReference type="ChEBI" id="CHEBI:30616"/>
    </ligand>
</feature>
<evidence type="ECO:0000256" key="4">
    <source>
        <dbReference type="ARBA" id="ARBA00022806"/>
    </source>
</evidence>
<gene>
    <name evidence="9" type="primary">rho</name>
    <name evidence="13" type="ORF">ENU72_01010</name>
</gene>
<evidence type="ECO:0000256" key="1">
    <source>
        <dbReference type="ARBA" id="ARBA00022472"/>
    </source>
</evidence>
<dbReference type="CDD" id="cd01128">
    <property type="entry name" value="rho_factor_C"/>
    <property type="match status" value="1"/>
</dbReference>
<comment type="caution">
    <text evidence="13">The sequence shown here is derived from an EMBL/GenBank/DDBJ whole genome shotgun (WGS) entry which is preliminary data.</text>
</comment>
<dbReference type="GO" id="GO:0006353">
    <property type="term" value="P:DNA-templated transcription termination"/>
    <property type="evidence" value="ECO:0007669"/>
    <property type="project" value="UniProtKB-UniRule"/>
</dbReference>
<comment type="subunit">
    <text evidence="9">Homohexamer. The homohexamer assembles into an open ring structure.</text>
</comment>
<dbReference type="SMART" id="SM00382">
    <property type="entry name" value="AAA"/>
    <property type="match status" value="1"/>
</dbReference>
<dbReference type="SMART" id="SM00959">
    <property type="entry name" value="Rho_N"/>
    <property type="match status" value="1"/>
</dbReference>
<dbReference type="PANTHER" id="PTHR46425:SF1">
    <property type="entry name" value="TRANSCRIPTION TERMINATION FACTOR RHO"/>
    <property type="match status" value="1"/>
</dbReference>
<dbReference type="PANTHER" id="PTHR46425">
    <property type="entry name" value="TRANSCRIPTION TERMINATION FACTOR RHO"/>
    <property type="match status" value="1"/>
</dbReference>
<evidence type="ECO:0000256" key="8">
    <source>
        <dbReference type="ARBA" id="ARBA00023163"/>
    </source>
</evidence>
<dbReference type="NCBIfam" id="TIGR00767">
    <property type="entry name" value="rho"/>
    <property type="match status" value="1"/>
</dbReference>
<comment type="similarity">
    <text evidence="9 11">Belongs to the Rho family.</text>
</comment>
<keyword evidence="7 9" id="KW-0805">Transcription regulation</keyword>
<dbReference type="EMBL" id="DTDP01000040">
    <property type="protein sequence ID" value="HGK53586.1"/>
    <property type="molecule type" value="Genomic_DNA"/>
</dbReference>
<keyword evidence="5 9" id="KW-0067">ATP-binding</keyword>
<dbReference type="InterPro" id="IPR012340">
    <property type="entry name" value="NA-bd_OB-fold"/>
</dbReference>
<dbReference type="Gene3D" id="2.40.50.140">
    <property type="entry name" value="Nucleic acid-binding proteins"/>
    <property type="match status" value="1"/>
</dbReference>
<dbReference type="HAMAP" id="MF_01884">
    <property type="entry name" value="Rho"/>
    <property type="match status" value="1"/>
</dbReference>
<dbReference type="EC" id="3.6.4.-" evidence="9 10"/>
<name>A0A7V3ZSI4_UNCW3</name>
<sequence>MELLELKEKKMQELIEIAKEMGIKAPGSMKKEELVYEIMKQMAKKEGADFREGILEIHPEGYGFLRSPKNNYLQGPEDVYVSLSQIKRFNLRTGDRVAGLIKVPTEMDGKYPALVKIESINGKPPEEIKKRPFFDDLIPFFPEEKFKLEREEEENFSMRVVDLFTPIGKGQRGLIVSPPRAGKTVLLQEIAKSIKKNHPEVYLIILLIDERPEEVTDWKRKVDAEIISSTFDEPAERHAQVSQIVLEKAKRMVELGEDVAILLDSLTRMTRAYNVLAPHSGRTMSGGLDATALHMPKKFFGSARNIENGGSLTIIATCLIETGSRMDDVIYEEFKGTGNMEIILDRKLSDKRIFPAMDLKRSGTRREELLLPQNVLNKIWILRKILSDMAPDESMEFLLQKMKLYKTNEEFLKAMTESKF</sequence>
<evidence type="ECO:0000256" key="9">
    <source>
        <dbReference type="HAMAP-Rule" id="MF_01884"/>
    </source>
</evidence>
<keyword evidence="8 9" id="KW-0804">Transcription</keyword>
<dbReference type="GO" id="GO:0004386">
    <property type="term" value="F:helicase activity"/>
    <property type="evidence" value="ECO:0007669"/>
    <property type="project" value="UniProtKB-UniRule"/>
</dbReference>
<dbReference type="InterPro" id="IPR011113">
    <property type="entry name" value="Rho_RNA-bd"/>
</dbReference>
<dbReference type="Pfam" id="PF00006">
    <property type="entry name" value="ATP-synt_ab"/>
    <property type="match status" value="1"/>
</dbReference>
<dbReference type="InterPro" id="IPR004665">
    <property type="entry name" value="Term_rho"/>
</dbReference>
<dbReference type="InterPro" id="IPR003593">
    <property type="entry name" value="AAA+_ATPase"/>
</dbReference>
<dbReference type="InterPro" id="IPR027417">
    <property type="entry name" value="P-loop_NTPase"/>
</dbReference>
<dbReference type="Pfam" id="PF07498">
    <property type="entry name" value="Rho_N"/>
    <property type="match status" value="1"/>
</dbReference>
<proteinExistence type="inferred from homology"/>
<organism evidence="13">
    <name type="scientific">candidate division WOR-3 bacterium</name>
    <dbReference type="NCBI Taxonomy" id="2052148"/>
    <lineage>
        <taxon>Bacteria</taxon>
        <taxon>Bacteria division WOR-3</taxon>
    </lineage>
</organism>
<dbReference type="GO" id="GO:0005524">
    <property type="term" value="F:ATP binding"/>
    <property type="evidence" value="ECO:0007669"/>
    <property type="project" value="UniProtKB-UniRule"/>
</dbReference>
<evidence type="ECO:0000256" key="10">
    <source>
        <dbReference type="NCBIfam" id="TIGR00767"/>
    </source>
</evidence>
<evidence type="ECO:0000256" key="7">
    <source>
        <dbReference type="ARBA" id="ARBA00023015"/>
    </source>
</evidence>
<dbReference type="GO" id="GO:0003723">
    <property type="term" value="F:RNA binding"/>
    <property type="evidence" value="ECO:0007669"/>
    <property type="project" value="UniProtKB-UniRule"/>
</dbReference>
<feature type="binding site" evidence="9">
    <location>
        <begin position="180"/>
        <end position="185"/>
    </location>
    <ligand>
        <name>ATP</name>
        <dbReference type="ChEBI" id="CHEBI:30616"/>
    </ligand>
</feature>
<feature type="domain" description="Rho RNA-BD" evidence="12">
    <location>
        <begin position="48"/>
        <end position="124"/>
    </location>
</feature>